<evidence type="ECO:0000256" key="1">
    <source>
        <dbReference type="SAM" id="Phobius"/>
    </source>
</evidence>
<feature type="transmembrane region" description="Helical" evidence="1">
    <location>
        <begin position="21"/>
        <end position="39"/>
    </location>
</feature>
<accession>A0A172TGS0</accession>
<dbReference type="InterPro" id="IPR007060">
    <property type="entry name" value="FtsL/DivIC"/>
</dbReference>
<keyword evidence="1" id="KW-1133">Transmembrane helix</keyword>
<evidence type="ECO:0000313" key="3">
    <source>
        <dbReference type="Proteomes" id="UP000076927"/>
    </source>
</evidence>
<dbReference type="OrthoDB" id="2382043at2"/>
<reference evidence="2 3" key="1">
    <citation type="submission" date="2015-01" db="EMBL/GenBank/DDBJ databases">
        <title>Paenibacillus swuensis/DY6/whole genome sequencing.</title>
        <authorList>
            <person name="Kim M.K."/>
            <person name="Srinivasan S."/>
            <person name="Lee J.-J."/>
        </authorList>
    </citation>
    <scope>NUCLEOTIDE SEQUENCE [LARGE SCALE GENOMIC DNA]</scope>
    <source>
        <strain evidence="2 3">DY6</strain>
    </source>
</reference>
<gene>
    <name evidence="2" type="ORF">SY83_06450</name>
</gene>
<dbReference type="Pfam" id="PF04977">
    <property type="entry name" value="DivIC"/>
    <property type="match status" value="1"/>
</dbReference>
<dbReference type="RefSeq" id="WP_068605317.1">
    <property type="nucleotide sequence ID" value="NZ_CP011388.1"/>
</dbReference>
<sequence>MAGQTKDSKQSNKGVRRRLRLYLFVLVCFMGWAGSILIGQTSKVNETHSQLQSLLKKQEEIKVQSEELNLQLKRLNDPEYIGQIARKDLGMSLPGETSIRVTRPQP</sequence>
<keyword evidence="3" id="KW-1185">Reference proteome</keyword>
<protein>
    <recommendedName>
        <fullName evidence="4">Cell division protein FtsL</fullName>
    </recommendedName>
</protein>
<evidence type="ECO:0000313" key="2">
    <source>
        <dbReference type="EMBL" id="ANE45983.1"/>
    </source>
</evidence>
<dbReference type="EMBL" id="CP011388">
    <property type="protein sequence ID" value="ANE45983.1"/>
    <property type="molecule type" value="Genomic_DNA"/>
</dbReference>
<dbReference type="AlphaFoldDB" id="A0A172TGS0"/>
<dbReference type="KEGG" id="pswu:SY83_06450"/>
<dbReference type="STRING" id="1178515.SY83_06450"/>
<keyword evidence="1" id="KW-0472">Membrane</keyword>
<dbReference type="Proteomes" id="UP000076927">
    <property type="component" value="Chromosome"/>
</dbReference>
<evidence type="ECO:0008006" key="4">
    <source>
        <dbReference type="Google" id="ProtNLM"/>
    </source>
</evidence>
<name>A0A172TGS0_9BACL</name>
<dbReference type="PATRIC" id="fig|1178515.4.peg.1286"/>
<organism evidence="2 3">
    <name type="scientific">Paenibacillus swuensis</name>
    <dbReference type="NCBI Taxonomy" id="1178515"/>
    <lineage>
        <taxon>Bacteria</taxon>
        <taxon>Bacillati</taxon>
        <taxon>Bacillota</taxon>
        <taxon>Bacilli</taxon>
        <taxon>Bacillales</taxon>
        <taxon>Paenibacillaceae</taxon>
        <taxon>Paenibacillus</taxon>
    </lineage>
</organism>
<keyword evidence="1" id="KW-0812">Transmembrane</keyword>
<proteinExistence type="predicted"/>